<evidence type="ECO:0000313" key="3">
    <source>
        <dbReference type="Proteomes" id="UP000541444"/>
    </source>
</evidence>
<dbReference type="Proteomes" id="UP000541444">
    <property type="component" value="Unassembled WGS sequence"/>
</dbReference>
<keyword evidence="3" id="KW-1185">Reference proteome</keyword>
<dbReference type="AlphaFoldDB" id="A0A7J7MQ80"/>
<evidence type="ECO:0000313" key="2">
    <source>
        <dbReference type="EMBL" id="KAF6157041.1"/>
    </source>
</evidence>
<evidence type="ECO:0000256" key="1">
    <source>
        <dbReference type="SAM" id="MobiDB-lite"/>
    </source>
</evidence>
<accession>A0A7J7MQ80</accession>
<name>A0A7J7MQ80_9MAGN</name>
<sequence length="202" mass="22613">MMFKQLEVVLAKLRTLANFDGDGRFANTIEDEVEIGKKFVEKAMLEAGVVMEDLKKFDGDGFEMKHLEVTTEREVHHTIDLVGGKDGDMSESSRSSDNRSERKGLALEREVVEFGINLINPSGLNGALKQRDVRNMRIKFKLSVLALVETKVISENKRRIVNNIASNWNYMDTLEHNDTDKGGFGAAIRDDHETVEAVIAGS</sequence>
<dbReference type="EMBL" id="JACGCM010001281">
    <property type="protein sequence ID" value="KAF6157041.1"/>
    <property type="molecule type" value="Genomic_DNA"/>
</dbReference>
<comment type="caution">
    <text evidence="2">The sequence shown here is derived from an EMBL/GenBank/DDBJ whole genome shotgun (WGS) entry which is preliminary data.</text>
</comment>
<proteinExistence type="predicted"/>
<feature type="non-terminal residue" evidence="2">
    <location>
        <position position="1"/>
    </location>
</feature>
<protein>
    <submittedName>
        <fullName evidence="2">Uncharacterized protein</fullName>
    </submittedName>
</protein>
<reference evidence="2 3" key="1">
    <citation type="journal article" date="2020" name="IScience">
        <title>Genome Sequencing of the Endangered Kingdonia uniflora (Circaeasteraceae, Ranunculales) Reveals Potential Mechanisms of Evolutionary Specialization.</title>
        <authorList>
            <person name="Sun Y."/>
            <person name="Deng T."/>
            <person name="Zhang A."/>
            <person name="Moore M.J."/>
            <person name="Landis J.B."/>
            <person name="Lin N."/>
            <person name="Zhang H."/>
            <person name="Zhang X."/>
            <person name="Huang J."/>
            <person name="Zhang X."/>
            <person name="Sun H."/>
            <person name="Wang H."/>
        </authorList>
    </citation>
    <scope>NUCLEOTIDE SEQUENCE [LARGE SCALE GENOMIC DNA]</scope>
    <source>
        <strain evidence="2">TB1705</strain>
        <tissue evidence="2">Leaf</tissue>
    </source>
</reference>
<feature type="region of interest" description="Disordered" evidence="1">
    <location>
        <begin position="80"/>
        <end position="102"/>
    </location>
</feature>
<gene>
    <name evidence="2" type="ORF">GIB67_041502</name>
</gene>
<organism evidence="2 3">
    <name type="scientific">Kingdonia uniflora</name>
    <dbReference type="NCBI Taxonomy" id="39325"/>
    <lineage>
        <taxon>Eukaryota</taxon>
        <taxon>Viridiplantae</taxon>
        <taxon>Streptophyta</taxon>
        <taxon>Embryophyta</taxon>
        <taxon>Tracheophyta</taxon>
        <taxon>Spermatophyta</taxon>
        <taxon>Magnoliopsida</taxon>
        <taxon>Ranunculales</taxon>
        <taxon>Circaeasteraceae</taxon>
        <taxon>Kingdonia</taxon>
    </lineage>
</organism>